<dbReference type="Gene3D" id="3.30.70.580">
    <property type="entry name" value="Pseudouridine synthase I, catalytic domain, N-terminal subdomain"/>
    <property type="match status" value="1"/>
</dbReference>
<comment type="caution">
    <text evidence="7">The sequence shown here is derived from an EMBL/GenBank/DDBJ whole genome shotgun (WGS) entry which is preliminary data.</text>
</comment>
<dbReference type="GO" id="GO:0160147">
    <property type="term" value="F:tRNA pseudouridine(38-40) synthase activity"/>
    <property type="evidence" value="ECO:0007669"/>
    <property type="project" value="UniProtKB-EC"/>
</dbReference>
<dbReference type="PANTHER" id="PTHR11142:SF0">
    <property type="entry name" value="TRNA PSEUDOURIDINE SYNTHASE-LIKE 1"/>
    <property type="match status" value="1"/>
</dbReference>
<evidence type="ECO:0000256" key="5">
    <source>
        <dbReference type="RuleBase" id="RU003792"/>
    </source>
</evidence>
<evidence type="ECO:0000256" key="1">
    <source>
        <dbReference type="ARBA" id="ARBA00009375"/>
    </source>
</evidence>
<organism evidence="7 8">
    <name type="scientific">Larsenimonas suaedae</name>
    <dbReference type="NCBI Taxonomy" id="1851019"/>
    <lineage>
        <taxon>Bacteria</taxon>
        <taxon>Pseudomonadati</taxon>
        <taxon>Pseudomonadota</taxon>
        <taxon>Gammaproteobacteria</taxon>
        <taxon>Oceanospirillales</taxon>
        <taxon>Halomonadaceae</taxon>
        <taxon>Larsenimonas</taxon>
    </lineage>
</organism>
<dbReference type="InterPro" id="IPR001406">
    <property type="entry name" value="PsdUridine_synth_TruA"/>
</dbReference>
<dbReference type="InterPro" id="IPR020097">
    <property type="entry name" value="PsdUridine_synth_TruA_a/b_dom"/>
</dbReference>
<accession>A0ABU1GXB5</accession>
<reference evidence="7 8" key="1">
    <citation type="submission" date="2023-04" db="EMBL/GenBank/DDBJ databases">
        <title>A long-awaited taxogenomic arrangement of the family Halomonadaceae.</title>
        <authorList>
            <person name="De La Haba R."/>
            <person name="Chuvochina M."/>
            <person name="Wittouck S."/>
            <person name="Arahal D.R."/>
            <person name="Sanchez-Porro C."/>
            <person name="Hugenholtz P."/>
            <person name="Ventosa A."/>
        </authorList>
    </citation>
    <scope>NUCLEOTIDE SEQUENCE [LARGE SCALE GENOMIC DNA]</scope>
    <source>
        <strain evidence="7 8">DSM 22428</strain>
    </source>
</reference>
<dbReference type="EMBL" id="JARWAO010000006">
    <property type="protein sequence ID" value="MDR5896692.1"/>
    <property type="molecule type" value="Genomic_DNA"/>
</dbReference>
<gene>
    <name evidence="4 7" type="primary">truA</name>
    <name evidence="7" type="ORF">QC825_11465</name>
</gene>
<keyword evidence="8" id="KW-1185">Reference proteome</keyword>
<comment type="similarity">
    <text evidence="1 4 5">Belongs to the tRNA pseudouridine synthase TruA family.</text>
</comment>
<evidence type="ECO:0000259" key="6">
    <source>
        <dbReference type="Pfam" id="PF01416"/>
    </source>
</evidence>
<dbReference type="PIRSF" id="PIRSF001430">
    <property type="entry name" value="tRNA_psdUrid_synth"/>
    <property type="match status" value="1"/>
</dbReference>
<evidence type="ECO:0000256" key="2">
    <source>
        <dbReference type="ARBA" id="ARBA00022694"/>
    </source>
</evidence>
<dbReference type="InterPro" id="IPR020103">
    <property type="entry name" value="PsdUridine_synth_cat_dom_sf"/>
</dbReference>
<feature type="domain" description="Pseudouridine synthase I TruA alpha/beta" evidence="6">
    <location>
        <begin position="156"/>
        <end position="258"/>
    </location>
</feature>
<dbReference type="Gene3D" id="3.30.70.660">
    <property type="entry name" value="Pseudouridine synthase I, catalytic domain, C-terminal subdomain"/>
    <property type="match status" value="1"/>
</dbReference>
<dbReference type="InterPro" id="IPR020094">
    <property type="entry name" value="TruA/RsuA/RluB/E/F_N"/>
</dbReference>
<dbReference type="InterPro" id="IPR020095">
    <property type="entry name" value="PsdUridine_synth_TruA_C"/>
</dbReference>
<proteinExistence type="inferred from homology"/>
<dbReference type="PANTHER" id="PTHR11142">
    <property type="entry name" value="PSEUDOURIDYLATE SYNTHASE"/>
    <property type="match status" value="1"/>
</dbReference>
<dbReference type="RefSeq" id="WP_251590145.1">
    <property type="nucleotide sequence ID" value="NZ_JAMLJI010000001.1"/>
</dbReference>
<name>A0ABU1GXB5_9GAMM</name>
<comment type="function">
    <text evidence="4">Formation of pseudouridine at positions 38, 39 and 40 in the anticodon stem and loop of transfer RNAs.</text>
</comment>
<evidence type="ECO:0000313" key="7">
    <source>
        <dbReference type="EMBL" id="MDR5896692.1"/>
    </source>
</evidence>
<dbReference type="SUPFAM" id="SSF55120">
    <property type="entry name" value="Pseudouridine synthase"/>
    <property type="match status" value="1"/>
</dbReference>
<feature type="domain" description="Pseudouridine synthase I TruA alpha/beta" evidence="6">
    <location>
        <begin position="22"/>
        <end position="116"/>
    </location>
</feature>
<comment type="caution">
    <text evidence="4">Lacks conserved residue(s) required for the propagation of feature annotation.</text>
</comment>
<dbReference type="NCBIfam" id="TIGR00071">
    <property type="entry name" value="hisT_truA"/>
    <property type="match status" value="1"/>
</dbReference>
<dbReference type="EC" id="5.4.99.12" evidence="4"/>
<comment type="catalytic activity">
    <reaction evidence="4 5">
        <text>uridine(38/39/40) in tRNA = pseudouridine(38/39/40) in tRNA</text>
        <dbReference type="Rhea" id="RHEA:22376"/>
        <dbReference type="Rhea" id="RHEA-COMP:10085"/>
        <dbReference type="Rhea" id="RHEA-COMP:10087"/>
        <dbReference type="ChEBI" id="CHEBI:65314"/>
        <dbReference type="ChEBI" id="CHEBI:65315"/>
        <dbReference type="EC" id="5.4.99.12"/>
    </reaction>
</comment>
<dbReference type="CDD" id="cd02570">
    <property type="entry name" value="PseudoU_synth_EcTruA"/>
    <property type="match status" value="1"/>
</dbReference>
<dbReference type="HAMAP" id="MF_00171">
    <property type="entry name" value="TruA"/>
    <property type="match status" value="1"/>
</dbReference>
<dbReference type="Pfam" id="PF01416">
    <property type="entry name" value="PseudoU_synth_1"/>
    <property type="match status" value="2"/>
</dbReference>
<keyword evidence="2 4" id="KW-0819">tRNA processing</keyword>
<evidence type="ECO:0000313" key="8">
    <source>
        <dbReference type="Proteomes" id="UP001269375"/>
    </source>
</evidence>
<feature type="active site" description="Nucleophile" evidence="4">
    <location>
        <position position="65"/>
    </location>
</feature>
<protein>
    <recommendedName>
        <fullName evidence="4">tRNA pseudouridine synthase A</fullName>
        <ecNumber evidence="4">5.4.99.12</ecNumber>
    </recommendedName>
    <alternativeName>
        <fullName evidence="4">tRNA pseudouridine(38-40) synthase</fullName>
    </alternativeName>
    <alternativeName>
        <fullName evidence="4">tRNA pseudouridylate synthase I</fullName>
    </alternativeName>
    <alternativeName>
        <fullName evidence="4">tRNA-uridine isomerase I</fullName>
    </alternativeName>
</protein>
<sequence>MSLFEFLDETTSMAGRLALGIEYAGHRYMGWQRLNHGPSVQEAVETALSKIAAAPVTVMCSGRTDSGVHATRQIAHFDAPSPRSEKAWMMGANALLPRDITIHWIRPMPEDFHARFCALGRRYRYVIYNRASPPALEHERVTWHRTPLDHQRMHEAAQALIGEHDFSAFRASSCQSITPWRFLHHVNVERHGPLVVIDIQGNAFLHHMVRNIAGVLIAIGEGSQPVGWAKRLLDGRDRTLGGVTAPADGLYFVDSCYDPRFDLPSEPLGPSFLWHTGEWSGERAVPVNAITQQRLERS</sequence>
<keyword evidence="3 4" id="KW-0413">Isomerase</keyword>
<evidence type="ECO:0000256" key="4">
    <source>
        <dbReference type="HAMAP-Rule" id="MF_00171"/>
    </source>
</evidence>
<evidence type="ECO:0000256" key="3">
    <source>
        <dbReference type="ARBA" id="ARBA00023235"/>
    </source>
</evidence>
<dbReference type="Proteomes" id="UP001269375">
    <property type="component" value="Unassembled WGS sequence"/>
</dbReference>
<comment type="subunit">
    <text evidence="4">Homodimer.</text>
</comment>
<feature type="binding site" evidence="4">
    <location>
        <position position="123"/>
    </location>
    <ligand>
        <name>substrate</name>
    </ligand>
</feature>